<proteinExistence type="evidence at transcript level"/>
<protein>
    <submittedName>
        <fullName evidence="2">Uncharacterized protein</fullName>
    </submittedName>
</protein>
<evidence type="ECO:0000313" key="2">
    <source>
        <dbReference type="EMBL" id="BAE25825.1"/>
    </source>
</evidence>
<dbReference type="AlphaFoldDB" id="Q3UNC2"/>
<reference evidence="2" key="3">
    <citation type="journal article" date="2000" name="Genome Res.">
        <title>RIKEN integrated sequence analysis (RISA) system--384-format sequencing pipeline with 384 multicapillary sequencer.</title>
        <authorList>
            <person name="Shibata K."/>
            <person name="Itoh M."/>
            <person name="Aizawa K."/>
            <person name="Nagaoka S."/>
            <person name="Sasaki N."/>
            <person name="Carninci P."/>
            <person name="Konno H."/>
            <person name="Akiyama J."/>
            <person name="Nishi K."/>
            <person name="Kitsunai T."/>
            <person name="Tashiro H."/>
            <person name="Itoh M."/>
            <person name="Sumi N."/>
            <person name="Ishii Y."/>
            <person name="Nakamura S."/>
            <person name="Hazama M."/>
            <person name="Nishine T."/>
            <person name="Harada A."/>
            <person name="Yamamoto R."/>
            <person name="Matsumoto H."/>
            <person name="Sakaguchi S."/>
            <person name="Ikegami T."/>
            <person name="Kashiwagi K."/>
            <person name="Fujiwake S."/>
            <person name="Inoue K."/>
            <person name="Togawa Y."/>
            <person name="Izawa M."/>
            <person name="Ohara E."/>
            <person name="Watahiki M."/>
            <person name="Yoneda Y."/>
            <person name="Ishikawa T."/>
            <person name="Ozawa K."/>
            <person name="Tanaka T."/>
            <person name="Matsuura S."/>
            <person name="Kawai J."/>
            <person name="Okazaki Y."/>
            <person name="Muramatsu M."/>
            <person name="Inoue Y."/>
            <person name="Kira A."/>
            <person name="Hayashizaki Y."/>
        </authorList>
    </citation>
    <scope>NUCLEOTIDE SEQUENCE</scope>
    <source>
        <strain evidence="2">C57BL/6J</strain>
        <tissue evidence="2">Vesicular gland</tissue>
    </source>
</reference>
<sequence>MGSLPRATICRPAGLPGTLRSRSGLTEAPSTACDPRKLSSSHLLHKIKQPPSAYPSLAPGRPPPLDKPGPLRAPGNRPVIIQVNCTRIQHHPSPYRPPKEAKGALSPTVNEPPGLLGLFQPLMGKGDQNYCIGTQRHTWKATHIQV</sequence>
<reference evidence="2" key="5">
    <citation type="journal article" date="2002" name="Nature">
        <title>Analysis of the mouse transcriptome based on functional annotation of 60,770 full-length cDNAs.</title>
        <authorList>
            <consortium name="The FANTOM Consortium and the RIKEN Genome Exploration Research Group Phase I and II Team"/>
        </authorList>
    </citation>
    <scope>NUCLEOTIDE SEQUENCE</scope>
    <source>
        <strain evidence="2">C57BL/6J</strain>
        <tissue evidence="2">Vesicular gland</tissue>
    </source>
</reference>
<reference evidence="2" key="7">
    <citation type="journal article" date="2005" name="Science">
        <title>The Transcriptional Landscape of the Mammalian Genome.</title>
        <authorList>
            <consortium name="The FANTOM Consortium"/>
            <consortium name="Riken Genome Exploration Research Group and Genome Science Group (Genome Network Project Core Group)"/>
        </authorList>
    </citation>
    <scope>NUCLEOTIDE SEQUENCE</scope>
    <source>
        <strain evidence="2">C57BL/6J</strain>
        <tissue evidence="2">Vesicular gland</tissue>
    </source>
</reference>
<dbReference type="MGI" id="MGI:1921185">
    <property type="gene designation" value="Gata3os"/>
</dbReference>
<reference evidence="2" key="4">
    <citation type="journal article" date="2001" name="Nature">
        <title>Functional annotation of a full-length mouse cDNA collection.</title>
        <authorList>
            <consortium name="The RIKEN Genome Exploration Research Group Phase II Team and the FANTOM Consortium"/>
        </authorList>
    </citation>
    <scope>NUCLEOTIDE SEQUENCE</scope>
    <source>
        <strain evidence="2">C57BL/6J</strain>
        <tissue evidence="2">Vesicular gland</tissue>
    </source>
</reference>
<reference evidence="2" key="6">
    <citation type="submission" date="2004-03" db="EMBL/GenBank/DDBJ databases">
        <authorList>
            <person name="Arakawa T."/>
            <person name="Carninci P."/>
            <person name="Fukuda S."/>
            <person name="Hashizume W."/>
            <person name="Hayashida K."/>
            <person name="Hori F."/>
            <person name="Iida J."/>
            <person name="Imamura K."/>
            <person name="Imotani K."/>
            <person name="Itoh M."/>
            <person name="Kanagawa S."/>
            <person name="Kawai J."/>
            <person name="Kojima M."/>
            <person name="Konno H."/>
            <person name="Murata M."/>
            <person name="Nakamura M."/>
            <person name="Ninomiya N."/>
            <person name="Nishiyori H."/>
            <person name="Nomura K."/>
            <person name="Ohno M."/>
            <person name="Sakazume N."/>
            <person name="Sano H."/>
            <person name="Sasaki D."/>
            <person name="Shibata K."/>
            <person name="Shiraki T."/>
            <person name="Tagami M."/>
            <person name="Tagami Y."/>
            <person name="Waki K."/>
            <person name="Watahiki A."/>
            <person name="Muramatsu M."/>
            <person name="Hayashizaki Y."/>
        </authorList>
    </citation>
    <scope>NUCLEOTIDE SEQUENCE</scope>
    <source>
        <strain evidence="2">C57BL/6J</strain>
        <tissue evidence="2">Vesicular gland</tissue>
    </source>
</reference>
<feature type="region of interest" description="Disordered" evidence="1">
    <location>
        <begin position="1"/>
        <end position="77"/>
    </location>
</feature>
<accession>Q3UNC2</accession>
<evidence type="ECO:0000256" key="1">
    <source>
        <dbReference type="SAM" id="MobiDB-lite"/>
    </source>
</evidence>
<evidence type="ECO:0000313" key="3">
    <source>
        <dbReference type="MGI" id="MGI:1921185"/>
    </source>
</evidence>
<dbReference type="AGR" id="MGI:1921185"/>
<name>Q3UNC2_MOUSE</name>
<organism evidence="2">
    <name type="scientific">Mus musculus</name>
    <name type="common">Mouse</name>
    <dbReference type="NCBI Taxonomy" id="10090"/>
    <lineage>
        <taxon>Eukaryota</taxon>
        <taxon>Metazoa</taxon>
        <taxon>Chordata</taxon>
        <taxon>Craniata</taxon>
        <taxon>Vertebrata</taxon>
        <taxon>Euteleostomi</taxon>
        <taxon>Mammalia</taxon>
        <taxon>Eutheria</taxon>
        <taxon>Euarchontoglires</taxon>
        <taxon>Glires</taxon>
        <taxon>Rodentia</taxon>
        <taxon>Myomorpha</taxon>
        <taxon>Muroidea</taxon>
        <taxon>Muridae</taxon>
        <taxon>Murinae</taxon>
        <taxon>Mus</taxon>
        <taxon>Mus</taxon>
    </lineage>
</organism>
<reference evidence="2" key="1">
    <citation type="journal article" date="1999" name="Methods Enzymol.">
        <title>High-efficiency full-length cDNA cloning.</title>
        <authorList>
            <person name="Carninci P."/>
            <person name="Hayashizaki Y."/>
        </authorList>
    </citation>
    <scope>NUCLEOTIDE SEQUENCE</scope>
    <source>
        <strain evidence="2">C57BL/6J</strain>
        <tissue evidence="2">Vesicular gland</tissue>
    </source>
</reference>
<gene>
    <name evidence="3" type="primary">Gata3os</name>
    <name evidence="3" type="synonym">4930412O13Rik</name>
</gene>
<dbReference type="EMBL" id="AK144308">
    <property type="protein sequence ID" value="BAE25825.1"/>
    <property type="molecule type" value="mRNA"/>
</dbReference>
<reference evidence="2" key="2">
    <citation type="journal article" date="2000" name="Genome Res.">
        <title>Normalization and subtraction of cap-trapper-selected cDNAs to prepare full-length cDNA libraries for rapid discovery of new genes.</title>
        <authorList>
            <person name="Carninci P."/>
            <person name="Shibata Y."/>
            <person name="Hayatsu N."/>
            <person name="Sugahara Y."/>
            <person name="Shibata K."/>
            <person name="Itoh M."/>
            <person name="Konno H."/>
            <person name="Okazaki Y."/>
            <person name="Muramatsu M."/>
            <person name="Hayashizaki Y."/>
        </authorList>
    </citation>
    <scope>NUCLEOTIDE SEQUENCE</scope>
    <source>
        <strain evidence="2">C57BL/6J</strain>
        <tissue evidence="2">Vesicular gland</tissue>
    </source>
</reference>
<reference evidence="2" key="8">
    <citation type="journal article" date="2005" name="Science">
        <title>Antisense Transcription in the Mammalian Transcriptome.</title>
        <authorList>
            <consortium name="RIKEN Genome Exploration Research Group and Genome Science Group (Genome Network Project Core Group) and the FANTOM Consortium"/>
        </authorList>
    </citation>
    <scope>NUCLEOTIDE SEQUENCE</scope>
    <source>
        <strain evidence="2">C57BL/6J</strain>
        <tissue evidence="2">Vesicular gland</tissue>
    </source>
</reference>